<dbReference type="AlphaFoldDB" id="A0A6S6QJX8"/>
<dbReference type="Pfam" id="PF03797">
    <property type="entry name" value="Autotransporter"/>
    <property type="match status" value="1"/>
</dbReference>
<dbReference type="EMBL" id="AP023361">
    <property type="protein sequence ID" value="BCJ89536.1"/>
    <property type="molecule type" value="Genomic_DNA"/>
</dbReference>
<dbReference type="SUPFAM" id="SSF103515">
    <property type="entry name" value="Autotransporter"/>
    <property type="match status" value="1"/>
</dbReference>
<protein>
    <recommendedName>
        <fullName evidence="2">Autotransporter domain-containing protein</fullName>
    </recommendedName>
</protein>
<feature type="chain" id="PRO_5027926449" description="Autotransporter domain-containing protein" evidence="1">
    <location>
        <begin position="36"/>
        <end position="896"/>
    </location>
</feature>
<evidence type="ECO:0000259" key="2">
    <source>
        <dbReference type="PROSITE" id="PS51208"/>
    </source>
</evidence>
<reference evidence="3 4" key="1">
    <citation type="submission" date="2020-08" db="EMBL/GenBank/DDBJ databases">
        <title>Genome sequence of Rhizobiales bacterium strain IZ6.</title>
        <authorList>
            <person name="Nakai R."/>
            <person name="Naganuma T."/>
        </authorList>
    </citation>
    <scope>NUCLEOTIDE SEQUENCE [LARGE SCALE GENOMIC DNA]</scope>
    <source>
        <strain evidence="3 4">IZ6</strain>
    </source>
</reference>
<organism evidence="3 4">
    <name type="scientific">Terrihabitans soli</name>
    <dbReference type="NCBI Taxonomy" id="708113"/>
    <lineage>
        <taxon>Bacteria</taxon>
        <taxon>Pseudomonadati</taxon>
        <taxon>Pseudomonadota</taxon>
        <taxon>Alphaproteobacteria</taxon>
        <taxon>Hyphomicrobiales</taxon>
        <taxon>Terrihabitans</taxon>
    </lineage>
</organism>
<dbReference type="RefSeq" id="WP_222876241.1">
    <property type="nucleotide sequence ID" value="NZ_AP023361.1"/>
</dbReference>
<feature type="domain" description="Autotransporter" evidence="2">
    <location>
        <begin position="621"/>
        <end position="896"/>
    </location>
</feature>
<accession>A0A6S6QJX8</accession>
<name>A0A6S6QJX8_9HYPH</name>
<dbReference type="InterPro" id="IPR005546">
    <property type="entry name" value="Autotransporte_beta"/>
</dbReference>
<keyword evidence="4" id="KW-1185">Reference proteome</keyword>
<proteinExistence type="predicted"/>
<feature type="signal peptide" evidence="1">
    <location>
        <begin position="1"/>
        <end position="35"/>
    </location>
</feature>
<gene>
    <name evidence="3" type="ORF">IZ6_02710</name>
</gene>
<dbReference type="Gene3D" id="2.40.128.130">
    <property type="entry name" value="Autotransporter beta-domain"/>
    <property type="match status" value="1"/>
</dbReference>
<dbReference type="KEGG" id="tso:IZ6_02710"/>
<sequence length="896" mass="91360">MVRFGAVSGRQGQLRALLLGSVAAGVFGLTAPAVAEPDACVIVANVATCSGNQSGGVREAEFPNTTDTLIIENVTSDIGSTGNDNGVRWAPGNLGNTGPFNVISDTGEFAIRAQSSGFSLANVDGQNVSLDHTGNIFAGARGVEASSRGFIANATSAGDVSVAVEGNIVSEGIGISALSQFDDGDGDSGDAIVTFFGDIVTEGDDAISALSIANHNGDSGDAIITSVGIIGGGIFASSGVAGDGNAGDAQIQFSGRLTQGSIVARSVVLGAGNAGAVELSAFGDIQQGGLSAESVAIDGIASAVSVEADVDIATVGTAIVARSLGTTGQGDIDVAISGGRVNGASTGVAIEGGAANSLSIDTDATLLSAGTAIFGGTGDERIFNEGRVQGNVDLGAGLNDFNNGLSGVFNTGTVIDLGAAGFLNNGGFVSIGGSNSVPVTAELTGGYVQDGFLRVDIAGGTSDRLNVSGSATLDGFVNATVHGLISQTQQFTILSAVGGITDNGIGIEDTFVFDFDLFVNGNDLILEVSADFTPADAILTPNQQAVADHLDDALTAGGGNLGAVFAHLGNQPDAASFAAALDRLHPEPYLAQTQSLLFANLNFADGLMSCPVKGETAVSKYLSEGECGWIRYNARRIEADRTAENIGIEEDVWGGSAGAQKEIAPGRFISFAAGYDKIDQTVDDRAWADGDVFHAGVGAKFVRGSWQLSAAISGGYAQYDTTRFDVLPGVNAEGDARYGFASARLRAAYLFERESFYVKPLVDMDATGIHRSSFHEEGAGGAGLDVEGGTDILVSLAPAVEIGGEYAVGGNTVRPFLRAGVRAFSEDELSVSATFYSLPQLEPLTVTTPLDQVMGQVSAGLDLVRDERFDARVSYDGMFGDRTVQHAGNVKLRVKF</sequence>
<dbReference type="PROSITE" id="PS51208">
    <property type="entry name" value="AUTOTRANSPORTER"/>
    <property type="match status" value="1"/>
</dbReference>
<evidence type="ECO:0000313" key="3">
    <source>
        <dbReference type="EMBL" id="BCJ89536.1"/>
    </source>
</evidence>
<evidence type="ECO:0000313" key="4">
    <source>
        <dbReference type="Proteomes" id="UP000515317"/>
    </source>
</evidence>
<dbReference type="InterPro" id="IPR036709">
    <property type="entry name" value="Autotransporte_beta_dom_sf"/>
</dbReference>
<dbReference type="SMART" id="SM00869">
    <property type="entry name" value="Autotransporter"/>
    <property type="match status" value="1"/>
</dbReference>
<keyword evidence="1" id="KW-0732">Signal</keyword>
<dbReference type="Proteomes" id="UP000515317">
    <property type="component" value="Chromosome"/>
</dbReference>
<evidence type="ECO:0000256" key="1">
    <source>
        <dbReference type="SAM" id="SignalP"/>
    </source>
</evidence>